<feature type="signal peptide" evidence="10">
    <location>
        <begin position="1"/>
        <end position="18"/>
    </location>
</feature>
<dbReference type="OrthoDB" id="10681880at2759"/>
<dbReference type="CDD" id="cd11304">
    <property type="entry name" value="Cadherin_repeat"/>
    <property type="match status" value="2"/>
</dbReference>
<feature type="chain" id="PRO_5013161998" description="Cadherin domain-containing protein" evidence="10">
    <location>
        <begin position="19"/>
        <end position="2409"/>
    </location>
</feature>
<evidence type="ECO:0000256" key="1">
    <source>
        <dbReference type="ARBA" id="ARBA00004370"/>
    </source>
</evidence>
<dbReference type="Proteomes" id="UP000192578">
    <property type="component" value="Unassembled WGS sequence"/>
</dbReference>
<feature type="region of interest" description="Disordered" evidence="9">
    <location>
        <begin position="2103"/>
        <end position="2129"/>
    </location>
</feature>
<dbReference type="GO" id="GO:0007156">
    <property type="term" value="P:homophilic cell adhesion via plasma membrane adhesion molecules"/>
    <property type="evidence" value="ECO:0007669"/>
    <property type="project" value="InterPro"/>
</dbReference>
<keyword evidence="5" id="KW-0130">Cell adhesion</keyword>
<keyword evidence="7" id="KW-0472">Membrane</keyword>
<dbReference type="PROSITE" id="PS00232">
    <property type="entry name" value="CADHERIN_1"/>
    <property type="match status" value="1"/>
</dbReference>
<dbReference type="SUPFAM" id="SSF49313">
    <property type="entry name" value="Cadherin-like"/>
    <property type="match status" value="2"/>
</dbReference>
<evidence type="ECO:0000313" key="13">
    <source>
        <dbReference type="Proteomes" id="UP000192578"/>
    </source>
</evidence>
<feature type="domain" description="Cadherin" evidence="11">
    <location>
        <begin position="300"/>
        <end position="418"/>
    </location>
</feature>
<dbReference type="SMART" id="SM00112">
    <property type="entry name" value="CA"/>
    <property type="match status" value="2"/>
</dbReference>
<protein>
    <recommendedName>
        <fullName evidence="11">Cadherin domain-containing protein</fullName>
    </recommendedName>
</protein>
<feature type="domain" description="Cadherin" evidence="11">
    <location>
        <begin position="716"/>
        <end position="824"/>
    </location>
</feature>
<keyword evidence="6" id="KW-1133">Transmembrane helix</keyword>
<evidence type="ECO:0000256" key="4">
    <source>
        <dbReference type="ARBA" id="ARBA00022837"/>
    </source>
</evidence>
<name>A0A1W0WRY7_HYPEX</name>
<dbReference type="PROSITE" id="PS50268">
    <property type="entry name" value="CADHERIN_2"/>
    <property type="match status" value="3"/>
</dbReference>
<evidence type="ECO:0000256" key="7">
    <source>
        <dbReference type="ARBA" id="ARBA00023136"/>
    </source>
</evidence>
<evidence type="ECO:0000256" key="10">
    <source>
        <dbReference type="SAM" id="SignalP"/>
    </source>
</evidence>
<gene>
    <name evidence="12" type="ORF">BV898_07899</name>
</gene>
<keyword evidence="13" id="KW-1185">Reference proteome</keyword>
<dbReference type="InterPro" id="IPR020894">
    <property type="entry name" value="Cadherin_CS"/>
</dbReference>
<evidence type="ECO:0000256" key="9">
    <source>
        <dbReference type="SAM" id="MobiDB-lite"/>
    </source>
</evidence>
<feature type="domain" description="Cadherin" evidence="11">
    <location>
        <begin position="171"/>
        <end position="298"/>
    </location>
</feature>
<dbReference type="Gene3D" id="2.60.40.60">
    <property type="entry name" value="Cadherins"/>
    <property type="match status" value="2"/>
</dbReference>
<dbReference type="EMBL" id="MTYJ01000054">
    <property type="protein sequence ID" value="OQV17956.1"/>
    <property type="molecule type" value="Genomic_DNA"/>
</dbReference>
<proteinExistence type="predicted"/>
<keyword evidence="4 8" id="KW-0106">Calcium</keyword>
<evidence type="ECO:0000256" key="3">
    <source>
        <dbReference type="ARBA" id="ARBA00022737"/>
    </source>
</evidence>
<comment type="subcellular location">
    <subcellularLocation>
        <location evidence="1">Membrane</location>
    </subcellularLocation>
</comment>
<keyword evidence="10" id="KW-0732">Signal</keyword>
<keyword evidence="2" id="KW-0812">Transmembrane</keyword>
<accession>A0A1W0WRY7</accession>
<dbReference type="PANTHER" id="PTHR24025">
    <property type="entry name" value="DESMOGLEIN FAMILY MEMBER"/>
    <property type="match status" value="1"/>
</dbReference>
<dbReference type="InterPro" id="IPR015919">
    <property type="entry name" value="Cadherin-like_sf"/>
</dbReference>
<organism evidence="12 13">
    <name type="scientific">Hypsibius exemplaris</name>
    <name type="common">Freshwater tardigrade</name>
    <dbReference type="NCBI Taxonomy" id="2072580"/>
    <lineage>
        <taxon>Eukaryota</taxon>
        <taxon>Metazoa</taxon>
        <taxon>Ecdysozoa</taxon>
        <taxon>Tardigrada</taxon>
        <taxon>Eutardigrada</taxon>
        <taxon>Parachela</taxon>
        <taxon>Hypsibioidea</taxon>
        <taxon>Hypsibiidae</taxon>
        <taxon>Hypsibius</taxon>
    </lineage>
</organism>
<sequence>MFLFTLGILAVGVASVQSQSCLVSNTQNLRPLEEPRLTDEDVIGSLRRWGYVCCRADASSLKAILEPNKKFTFDSCNGPKSEGILLQVNPTQSNVNCSTPQGYVRCEISIQGDLSDYLDRRVSCMYNPVITLTCNVSTSAATISTDGLGFLDGSVDPAWSTTDGDFILTPVSEFTAVGTAVLESHLGMLFVSDTHDIWGSDQWKIDLSITDEANAVLRIDQDLTVFPNSTIPVGSNQDGRTTPTLRLNRLLPFELCTLNTAGKCIYDTQLVASNPSGSSKAITIRLEVLDENDHPPAFIDFPTDTFFIDEDDVNQSINLPTIKAADGDKGLNCRIAFTLDNGGDEFRINSDSGVIVVKSPLAWSPSQSNRYVVTVRAAEVPESVEGKCRAEMFAVATLTVEVTSVRSNPITITTNPSVLTVFNYQTEEVQIGTVEVRRSGAILPSSNFTLTVPAASSFTVDAAGNLRKKAGLTVPVTTTVRLTVTDAKDRALGATDLTVVAQEAIPPRFTSVPADAVGCATPGVILPVDVGSDLSSPVTVTVADSVAKCVVITRATTAEGMLQSVTVAAATDGPCGPEFSVDVVLRSRRGNDVAQLRFTGCPDIPDPSFAHPLYELNAYGTPDGLSDVTPSRETAAVRNCGRDGAPCHCETVASLPGENLLTLNNVTGSVTVVAFPDGRLTENLYTSKVFITCRDGDPEKAHASTTILINWRPRPEFDNLTVTVPENTPIGQRLTTVHPLHQFPYTLRYRVGDGNTIIAIDPATGDVTLNRKLSFAEVPVHSLVLLAFDETRPTDDPVEVMLRVTVLEEFHQAKFIDLPTAPVACGSGGVVLAIDLGTEEADGLDFEVFGQSPSCVVMVSRPGATPGQLSLNVTESTGGLCGTNYTVTVIMKSARANDYAALNFTGCSAVPVPTFGLTLLEVNVHSDASVPFPLELLPPVADCLACQCELATANPFVSISNPSLGTLNVVSFPPDAFFDSQSSSAVQVVCTSATTHGVAQTSVIVHWHLVPRFTASQPMTAYVNGPSEQYLTTLHPENPNFPYALVYRPADSNVLDISVSDNGVVTLTNPAKLGTALTHTVVIQVFEELRPSIQVANVTLIINAATILVPAKFVTVPVDPVSCKGSGAIVTVDLGTESGATVSVMGDQAKCVLISPSSLAPGSLSVVVTQNASGFCGTNFNVGLVLESATSNDVASLQFIGCDATPVPSFNSTFYEIDLYPPTNASDAIPLSVPSPVLDCLDCSCALERPSTVFSVDPTTGVLTVRQFPLHGEIDAYTTSVGVICTSGATNATVQTAVLVRWHIPPRFVQPSPVTVLDTSSTGQYLTTLHTETLYPYDLTYTPHSGNLVPTTVSVNGVVTLADPVDLSTAPSYNLVYTVAEAERPTVEVGQILLVVNVAKSFRPARFADAPEGSVACSADGLTVTVELGTEEQVEVKAVGTQAKCVKVTPALITETSGKSVTITENLAGFCGAEFTVALVLEGVGPSRDTISLDFVGCTPLSAPRFPAFPLMDIYPASAPLPITVSPDVLACRACNCTFEGTPPAHSIFTLNNTNGQVTVTGFPVLAEFTPDSYTSQGVVLCRNADTGLEARRQIQVRWHPTPEFSQPSVLTVSDHTVEGTPLLVLRPDKNYPYTLQYAVDENPAVNVNINTGIVTLKSALTAGTEHPVMFRVTQPTSPVGTPATNVSMLIQIRAGFLPAKFGTSTATGECDGTDVTVSVNLGNENADDLAFAIVGDERGCVTTLTVTRNPTGGLTVAIAANQTDQCGVKFAAALVLTGGQSRDVFTVTFTGCPEPTVVLPPQFALDSYETAIYPAQSEPFPLAINSAVERCDNCFCSFEHPIPPFIHSANIQKPAPPSSSTGVLCRNSLNPRKLPSPITLPKTRCSWSFVRTYELQYTVDPNSVVKVDPDTGTVTLEKAFNASTEHNVTFRVTQRNSPVGTTVAEVPLRIRFTASFIPATFSQSEMTVACGDPDVTALVNLGSEVVLSYRIIGDEEDCVEPPTVATSPEGTQRVRLTAIQPTQCGENFTAALVLTGSQSRDVFAVTFTGCSGPTVYPVRVSTPPSTNRPLPPTNDPTQFLFRASPVLRLSRLQLRLERPSTVFSVDPTPGPPERPTRPSKPPFSCGGHSPPFVQPSPVTVLDTPHRTVPSPRFIQKPSIRMIDLPHRIPGNRCPNYGSVNGVVTLADPVDLSTASRTISFTPCPKQRNRPWKLARSCWWLTLRSRSGRQGSRRPGGSVLAVPTVLRHGRLGTEEQVESEGRGTQAKCVNASAPSFPSLPSHDIYRRPHPLPSPCHPTCACSACTAPCEAPLPPLIFTLNTRTGQVTSPGSRLADSPRFLHLPGGRSAGMPTPAWKTRRQSSPVASDPGVPNHRPHVSDTPSRVTPLFWSPSGTNYPYTLQYAVDRTPR</sequence>
<keyword evidence="3" id="KW-0677">Repeat</keyword>
<dbReference type="InterPro" id="IPR002126">
    <property type="entry name" value="Cadherin-like_dom"/>
</dbReference>
<dbReference type="GO" id="GO:0005886">
    <property type="term" value="C:plasma membrane"/>
    <property type="evidence" value="ECO:0007669"/>
    <property type="project" value="InterPro"/>
</dbReference>
<evidence type="ECO:0000256" key="6">
    <source>
        <dbReference type="ARBA" id="ARBA00022989"/>
    </source>
</evidence>
<evidence type="ECO:0000313" key="12">
    <source>
        <dbReference type="EMBL" id="OQV17956.1"/>
    </source>
</evidence>
<evidence type="ECO:0000259" key="11">
    <source>
        <dbReference type="PROSITE" id="PS50268"/>
    </source>
</evidence>
<dbReference type="GO" id="GO:0005509">
    <property type="term" value="F:calcium ion binding"/>
    <property type="evidence" value="ECO:0007669"/>
    <property type="project" value="UniProtKB-UniRule"/>
</dbReference>
<dbReference type="InterPro" id="IPR050971">
    <property type="entry name" value="Cadherin-domain_protein"/>
</dbReference>
<comment type="caution">
    <text evidence="12">The sequence shown here is derived from an EMBL/GenBank/DDBJ whole genome shotgun (WGS) entry which is preliminary data.</text>
</comment>
<dbReference type="GO" id="GO:0005911">
    <property type="term" value="C:cell-cell junction"/>
    <property type="evidence" value="ECO:0007669"/>
    <property type="project" value="TreeGrafter"/>
</dbReference>
<reference evidence="13" key="1">
    <citation type="submission" date="2017-01" db="EMBL/GenBank/DDBJ databases">
        <title>Comparative genomics of anhydrobiosis in the tardigrade Hypsibius dujardini.</title>
        <authorList>
            <person name="Yoshida Y."/>
            <person name="Koutsovoulos G."/>
            <person name="Laetsch D."/>
            <person name="Stevens L."/>
            <person name="Kumar S."/>
            <person name="Horikawa D."/>
            <person name="Ishino K."/>
            <person name="Komine S."/>
            <person name="Tomita M."/>
            <person name="Blaxter M."/>
            <person name="Arakawa K."/>
        </authorList>
    </citation>
    <scope>NUCLEOTIDE SEQUENCE [LARGE SCALE GENOMIC DNA]</scope>
    <source>
        <strain evidence="13">Z151</strain>
    </source>
</reference>
<evidence type="ECO:0000256" key="2">
    <source>
        <dbReference type="ARBA" id="ARBA00022692"/>
    </source>
</evidence>
<evidence type="ECO:0000256" key="8">
    <source>
        <dbReference type="PROSITE-ProRule" id="PRU00043"/>
    </source>
</evidence>
<feature type="compositionally biased region" description="Pro residues" evidence="9">
    <location>
        <begin position="2109"/>
        <end position="2122"/>
    </location>
</feature>
<feature type="region of interest" description="Disordered" evidence="9">
    <location>
        <begin position="2327"/>
        <end position="2382"/>
    </location>
</feature>
<evidence type="ECO:0000256" key="5">
    <source>
        <dbReference type="ARBA" id="ARBA00022889"/>
    </source>
</evidence>
<dbReference type="PANTHER" id="PTHR24025:SF23">
    <property type="entry name" value="NEURAL-CADHERIN"/>
    <property type="match status" value="1"/>
</dbReference>